<dbReference type="PROSITE" id="PS50048">
    <property type="entry name" value="ZN2_CY6_FUNGAL_2"/>
    <property type="match status" value="1"/>
</dbReference>
<feature type="domain" description="Zn(2)-C6 fungal-type" evidence="2">
    <location>
        <begin position="107"/>
        <end position="139"/>
    </location>
</feature>
<feature type="region of interest" description="Disordered" evidence="1">
    <location>
        <begin position="48"/>
        <end position="67"/>
    </location>
</feature>
<protein>
    <recommendedName>
        <fullName evidence="2">Zn(2)-C6 fungal-type domain-containing protein</fullName>
    </recommendedName>
</protein>
<organism evidence="3 4">
    <name type="scientific">Obba rivulosa</name>
    <dbReference type="NCBI Taxonomy" id="1052685"/>
    <lineage>
        <taxon>Eukaryota</taxon>
        <taxon>Fungi</taxon>
        <taxon>Dikarya</taxon>
        <taxon>Basidiomycota</taxon>
        <taxon>Agaricomycotina</taxon>
        <taxon>Agaricomycetes</taxon>
        <taxon>Polyporales</taxon>
        <taxon>Gelatoporiaceae</taxon>
        <taxon>Obba</taxon>
    </lineage>
</organism>
<dbReference type="AlphaFoldDB" id="A0A8E2DJD0"/>
<reference evidence="3 4" key="1">
    <citation type="submission" date="2016-07" db="EMBL/GenBank/DDBJ databases">
        <title>Draft genome of the white-rot fungus Obba rivulosa 3A-2.</title>
        <authorList>
            <consortium name="DOE Joint Genome Institute"/>
            <person name="Miettinen O."/>
            <person name="Riley R."/>
            <person name="Acob R."/>
            <person name="Barry K."/>
            <person name="Cullen D."/>
            <person name="De Vries R."/>
            <person name="Hainaut M."/>
            <person name="Hatakka A."/>
            <person name="Henrissat B."/>
            <person name="Hilden K."/>
            <person name="Kuo R."/>
            <person name="Labutti K."/>
            <person name="Lipzen A."/>
            <person name="Makela M.R."/>
            <person name="Sandor L."/>
            <person name="Spatafora J.W."/>
            <person name="Grigoriev I.V."/>
            <person name="Hibbett D.S."/>
        </authorList>
    </citation>
    <scope>NUCLEOTIDE SEQUENCE [LARGE SCALE GENOMIC DNA]</scope>
    <source>
        <strain evidence="3 4">3A-2</strain>
    </source>
</reference>
<dbReference type="InterPro" id="IPR036864">
    <property type="entry name" value="Zn2-C6_fun-type_DNA-bd_sf"/>
</dbReference>
<evidence type="ECO:0000256" key="1">
    <source>
        <dbReference type="SAM" id="MobiDB-lite"/>
    </source>
</evidence>
<dbReference type="InterPro" id="IPR001138">
    <property type="entry name" value="Zn2Cys6_DnaBD"/>
</dbReference>
<dbReference type="Proteomes" id="UP000250043">
    <property type="component" value="Unassembled WGS sequence"/>
</dbReference>
<dbReference type="GO" id="GO:0000981">
    <property type="term" value="F:DNA-binding transcription factor activity, RNA polymerase II-specific"/>
    <property type="evidence" value="ECO:0007669"/>
    <property type="project" value="InterPro"/>
</dbReference>
<evidence type="ECO:0000259" key="2">
    <source>
        <dbReference type="PROSITE" id="PS50048"/>
    </source>
</evidence>
<dbReference type="EMBL" id="KV722652">
    <property type="protein sequence ID" value="OCH84628.1"/>
    <property type="molecule type" value="Genomic_DNA"/>
</dbReference>
<gene>
    <name evidence="3" type="ORF">OBBRIDRAFT_808100</name>
</gene>
<evidence type="ECO:0000313" key="3">
    <source>
        <dbReference type="EMBL" id="OCH84628.1"/>
    </source>
</evidence>
<sequence length="159" mass="17079">MLDLQQHIQSATNPLLPFTNAAAMNNNSGSASMDVNGPHVDPASMVDTSMSNRSSTGNGGLHGANDLLSASDVNEAGPSTRVAKGTAVQRAREPRDYISEAVPQGEACNACYDKKRKCKRPRLGQPCLYCIRNKITCTKRYNIVGEVESPKASVTRTVR</sequence>
<accession>A0A8E2DJD0</accession>
<dbReference type="SUPFAM" id="SSF57701">
    <property type="entry name" value="Zn2/Cys6 DNA-binding domain"/>
    <property type="match status" value="1"/>
</dbReference>
<dbReference type="GO" id="GO:0008270">
    <property type="term" value="F:zinc ion binding"/>
    <property type="evidence" value="ECO:0007669"/>
    <property type="project" value="InterPro"/>
</dbReference>
<proteinExistence type="predicted"/>
<name>A0A8E2DJD0_9APHY</name>
<evidence type="ECO:0000313" key="4">
    <source>
        <dbReference type="Proteomes" id="UP000250043"/>
    </source>
</evidence>
<keyword evidence="4" id="KW-1185">Reference proteome</keyword>